<dbReference type="Pfam" id="PF01850">
    <property type="entry name" value="PIN"/>
    <property type="match status" value="1"/>
</dbReference>
<dbReference type="EC" id="3.1.-.-" evidence="8"/>
<dbReference type="InterPro" id="IPR029060">
    <property type="entry name" value="PIN-like_dom_sf"/>
</dbReference>
<feature type="binding site" evidence="8">
    <location>
        <position position="101"/>
    </location>
    <ligand>
        <name>Mg(2+)</name>
        <dbReference type="ChEBI" id="CHEBI:18420"/>
    </ligand>
</feature>
<keyword evidence="8" id="KW-0800">Toxin</keyword>
<dbReference type="HAMAP" id="MF_00265">
    <property type="entry name" value="VapC_Nob1"/>
    <property type="match status" value="1"/>
</dbReference>
<evidence type="ECO:0000313" key="11">
    <source>
        <dbReference type="Proteomes" id="UP000186292"/>
    </source>
</evidence>
<keyword evidence="5 8" id="KW-0378">Hydrolase</keyword>
<dbReference type="SUPFAM" id="SSF88723">
    <property type="entry name" value="PIN domain-like"/>
    <property type="match status" value="1"/>
</dbReference>
<dbReference type="GO" id="GO:0000287">
    <property type="term" value="F:magnesium ion binding"/>
    <property type="evidence" value="ECO:0007669"/>
    <property type="project" value="UniProtKB-UniRule"/>
</dbReference>
<dbReference type="InterPro" id="IPR002716">
    <property type="entry name" value="PIN_dom"/>
</dbReference>
<evidence type="ECO:0000256" key="1">
    <source>
        <dbReference type="ARBA" id="ARBA00001946"/>
    </source>
</evidence>
<evidence type="ECO:0000256" key="4">
    <source>
        <dbReference type="ARBA" id="ARBA00022723"/>
    </source>
</evidence>
<feature type="domain" description="PIN" evidence="9">
    <location>
        <begin position="2"/>
        <end position="127"/>
    </location>
</feature>
<dbReference type="PANTHER" id="PTHR33653">
    <property type="entry name" value="RIBONUCLEASE VAPC2"/>
    <property type="match status" value="1"/>
</dbReference>
<accession>A0A1N7JDA7</accession>
<evidence type="ECO:0000256" key="5">
    <source>
        <dbReference type="ARBA" id="ARBA00022801"/>
    </source>
</evidence>
<dbReference type="OrthoDB" id="9804823at2"/>
<proteinExistence type="inferred from homology"/>
<keyword evidence="4 8" id="KW-0479">Metal-binding</keyword>
<gene>
    <name evidence="8" type="primary">vapC</name>
    <name evidence="10" type="ORF">SAMN05444817_1068</name>
</gene>
<evidence type="ECO:0000313" key="10">
    <source>
        <dbReference type="EMBL" id="SIS47254.1"/>
    </source>
</evidence>
<dbReference type="Proteomes" id="UP000186292">
    <property type="component" value="Unassembled WGS sequence"/>
</dbReference>
<dbReference type="RefSeq" id="WP_076599259.1">
    <property type="nucleotide sequence ID" value="NZ_CP046976.1"/>
</dbReference>
<dbReference type="PANTHER" id="PTHR33653:SF1">
    <property type="entry name" value="RIBONUCLEASE VAPC2"/>
    <property type="match status" value="1"/>
</dbReference>
<evidence type="ECO:0000259" key="9">
    <source>
        <dbReference type="Pfam" id="PF01850"/>
    </source>
</evidence>
<protein>
    <recommendedName>
        <fullName evidence="8">Ribonuclease VapC</fullName>
        <shortName evidence="8">RNase VapC</shortName>
        <ecNumber evidence="8">3.1.-.-</ecNumber>
    </recommendedName>
    <alternativeName>
        <fullName evidence="8">Toxin VapC</fullName>
    </alternativeName>
</protein>
<evidence type="ECO:0000256" key="7">
    <source>
        <dbReference type="ARBA" id="ARBA00038093"/>
    </source>
</evidence>
<dbReference type="InterPro" id="IPR022907">
    <property type="entry name" value="VapC_family"/>
</dbReference>
<comment type="cofactor">
    <cofactor evidence="1 8">
        <name>Mg(2+)</name>
        <dbReference type="ChEBI" id="CHEBI:18420"/>
    </cofactor>
</comment>
<dbReference type="InterPro" id="IPR050556">
    <property type="entry name" value="Type_II_TA_system_RNase"/>
</dbReference>
<dbReference type="EMBL" id="FTOF01000006">
    <property type="protein sequence ID" value="SIS47254.1"/>
    <property type="molecule type" value="Genomic_DNA"/>
</dbReference>
<name>A0A1N7JDA7_9CORY</name>
<keyword evidence="11" id="KW-1185">Reference proteome</keyword>
<dbReference type="GO" id="GO:0090729">
    <property type="term" value="F:toxin activity"/>
    <property type="evidence" value="ECO:0007669"/>
    <property type="project" value="UniProtKB-KW"/>
</dbReference>
<dbReference type="GO" id="GO:0016787">
    <property type="term" value="F:hydrolase activity"/>
    <property type="evidence" value="ECO:0007669"/>
    <property type="project" value="UniProtKB-KW"/>
</dbReference>
<keyword evidence="2 8" id="KW-1277">Toxin-antitoxin system</keyword>
<comment type="similarity">
    <text evidence="7 8">Belongs to the PINc/VapC protein family.</text>
</comment>
<dbReference type="CDD" id="cd18746">
    <property type="entry name" value="PIN_VapC4-5_FitB-like"/>
    <property type="match status" value="1"/>
</dbReference>
<dbReference type="Gene3D" id="3.40.50.1010">
    <property type="entry name" value="5'-nuclease"/>
    <property type="match status" value="1"/>
</dbReference>
<evidence type="ECO:0000256" key="2">
    <source>
        <dbReference type="ARBA" id="ARBA00022649"/>
    </source>
</evidence>
<keyword evidence="3 8" id="KW-0540">Nuclease</keyword>
<keyword evidence="6 8" id="KW-0460">Magnesium</keyword>
<sequence length="139" mass="15851">MYILDTNVISQFHKPRPDKGVLAWVGERSEAELHISVITVMEIEIGIRRLERRDGEQARRLQNWLDHTVIRAFQGRILPIDLDVARRCAPRHVPDPAPERDALIAATASSHGFTVVTRNEKDFRRLGVPVLNPFEVLDA</sequence>
<dbReference type="STRING" id="1161099.SAMN05444817_1068"/>
<evidence type="ECO:0000256" key="3">
    <source>
        <dbReference type="ARBA" id="ARBA00022722"/>
    </source>
</evidence>
<dbReference type="GO" id="GO:0004540">
    <property type="term" value="F:RNA nuclease activity"/>
    <property type="evidence" value="ECO:0007669"/>
    <property type="project" value="InterPro"/>
</dbReference>
<dbReference type="AlphaFoldDB" id="A0A1N7JDA7"/>
<comment type="function">
    <text evidence="8">Toxic component of a toxin-antitoxin (TA) system. An RNase.</text>
</comment>
<organism evidence="10 11">
    <name type="scientific">Corynebacterium appendicis CIP 107643</name>
    <dbReference type="NCBI Taxonomy" id="1161099"/>
    <lineage>
        <taxon>Bacteria</taxon>
        <taxon>Bacillati</taxon>
        <taxon>Actinomycetota</taxon>
        <taxon>Actinomycetes</taxon>
        <taxon>Mycobacteriales</taxon>
        <taxon>Corynebacteriaceae</taxon>
        <taxon>Corynebacterium</taxon>
    </lineage>
</organism>
<evidence type="ECO:0000256" key="8">
    <source>
        <dbReference type="HAMAP-Rule" id="MF_00265"/>
    </source>
</evidence>
<evidence type="ECO:0000256" key="6">
    <source>
        <dbReference type="ARBA" id="ARBA00022842"/>
    </source>
</evidence>
<reference evidence="11" key="1">
    <citation type="submission" date="2017-01" db="EMBL/GenBank/DDBJ databases">
        <authorList>
            <person name="Varghese N."/>
            <person name="Submissions S."/>
        </authorList>
    </citation>
    <scope>NUCLEOTIDE SEQUENCE [LARGE SCALE GENOMIC DNA]</scope>
    <source>
        <strain evidence="11">DSM 44531</strain>
    </source>
</reference>
<feature type="binding site" evidence="8">
    <location>
        <position position="5"/>
    </location>
    <ligand>
        <name>Mg(2+)</name>
        <dbReference type="ChEBI" id="CHEBI:18420"/>
    </ligand>
</feature>